<dbReference type="OMA" id="HELLFFW"/>
<dbReference type="Pfam" id="PF00632">
    <property type="entry name" value="HECT"/>
    <property type="match status" value="1"/>
</dbReference>
<comment type="catalytic activity">
    <reaction evidence="1">
        <text>S-ubiquitinyl-[E2 ubiquitin-conjugating enzyme]-L-cysteine + [acceptor protein]-L-lysine = [E2 ubiquitin-conjugating enzyme]-L-cysteine + N(6)-ubiquitinyl-[acceptor protein]-L-lysine.</text>
        <dbReference type="EC" id="2.3.2.26"/>
    </reaction>
</comment>
<accession>V4LWQ4</accession>
<dbReference type="PROSITE" id="PS50237">
    <property type="entry name" value="HECT"/>
    <property type="match status" value="1"/>
</dbReference>
<feature type="active site" description="Glycyl thioester intermediate" evidence="6">
    <location>
        <position position="48"/>
    </location>
</feature>
<name>V4LWQ4_EUTSA</name>
<dbReference type="InterPro" id="IPR035983">
    <property type="entry name" value="Hect_E3_ubiquitin_ligase"/>
</dbReference>
<dbReference type="EMBL" id="KI517384">
    <property type="protein sequence ID" value="ESQ55070.1"/>
    <property type="molecule type" value="Genomic_DNA"/>
</dbReference>
<dbReference type="GO" id="GO:0005737">
    <property type="term" value="C:cytoplasm"/>
    <property type="evidence" value="ECO:0007669"/>
    <property type="project" value="TreeGrafter"/>
</dbReference>
<organism evidence="8 9">
    <name type="scientific">Eutrema salsugineum</name>
    <name type="common">Saltwater cress</name>
    <name type="synonym">Sisymbrium salsugineum</name>
    <dbReference type="NCBI Taxonomy" id="72664"/>
    <lineage>
        <taxon>Eukaryota</taxon>
        <taxon>Viridiplantae</taxon>
        <taxon>Streptophyta</taxon>
        <taxon>Embryophyta</taxon>
        <taxon>Tracheophyta</taxon>
        <taxon>Spermatophyta</taxon>
        <taxon>Magnoliopsida</taxon>
        <taxon>eudicotyledons</taxon>
        <taxon>Gunneridae</taxon>
        <taxon>Pentapetalae</taxon>
        <taxon>rosids</taxon>
        <taxon>malvids</taxon>
        <taxon>Brassicales</taxon>
        <taxon>Brassicaceae</taxon>
        <taxon>Eutremeae</taxon>
        <taxon>Eutrema</taxon>
    </lineage>
</organism>
<dbReference type="AlphaFoldDB" id="V4LWQ4"/>
<evidence type="ECO:0000256" key="4">
    <source>
        <dbReference type="ARBA" id="ARBA00022679"/>
    </source>
</evidence>
<dbReference type="InterPro" id="IPR000569">
    <property type="entry name" value="HECT_dom"/>
</dbReference>
<dbReference type="PANTHER" id="PTHR11254:SF67">
    <property type="entry name" value="E3 UBIQUITIN-PROTEIN LIGASE HUWE1"/>
    <property type="match status" value="1"/>
</dbReference>
<dbReference type="Proteomes" id="UP000030689">
    <property type="component" value="Unassembled WGS sequence"/>
</dbReference>
<comment type="pathway">
    <text evidence="2">Protein modification; protein ubiquitination.</text>
</comment>
<dbReference type="EC" id="2.3.2.26" evidence="3"/>
<evidence type="ECO:0000259" key="7">
    <source>
        <dbReference type="PROSITE" id="PS50237"/>
    </source>
</evidence>
<protein>
    <recommendedName>
        <fullName evidence="3">HECT-type E3 ubiquitin transferase</fullName>
        <ecNumber evidence="3">2.3.2.26</ecNumber>
    </recommendedName>
</protein>
<gene>
    <name evidence="8" type="ORF">EUTSA_v10027607mg</name>
</gene>
<evidence type="ECO:0000256" key="2">
    <source>
        <dbReference type="ARBA" id="ARBA00004906"/>
    </source>
</evidence>
<evidence type="ECO:0000313" key="8">
    <source>
        <dbReference type="EMBL" id="ESQ55070.1"/>
    </source>
</evidence>
<dbReference type="PANTHER" id="PTHR11254">
    <property type="entry name" value="HECT DOMAIN UBIQUITIN-PROTEIN LIGASE"/>
    <property type="match status" value="1"/>
</dbReference>
<keyword evidence="9" id="KW-1185">Reference proteome</keyword>
<dbReference type="Gramene" id="ESQ55070">
    <property type="protein sequence ID" value="ESQ55070"/>
    <property type="gene ID" value="EUTSA_v10027607mg"/>
</dbReference>
<dbReference type="GO" id="GO:0006511">
    <property type="term" value="P:ubiquitin-dependent protein catabolic process"/>
    <property type="evidence" value="ECO:0007669"/>
    <property type="project" value="TreeGrafter"/>
</dbReference>
<evidence type="ECO:0000256" key="5">
    <source>
        <dbReference type="ARBA" id="ARBA00022786"/>
    </source>
</evidence>
<evidence type="ECO:0000256" key="1">
    <source>
        <dbReference type="ARBA" id="ARBA00000885"/>
    </source>
</evidence>
<proteinExistence type="predicted"/>
<dbReference type="STRING" id="72664.V4LWQ4"/>
<sequence length="83" mass="9847">MSQQERHDLLWFWTATRFLPRDGFKGLPRLTISKSFGRSLDYPSAQTCLYSLHLPVYEDYEAMKTKVMYVTSEHVRYGFGEDF</sequence>
<evidence type="ECO:0000256" key="6">
    <source>
        <dbReference type="PROSITE-ProRule" id="PRU00104"/>
    </source>
</evidence>
<keyword evidence="5 6" id="KW-0833">Ubl conjugation pathway</keyword>
<dbReference type="KEGG" id="eus:EUTSA_v10027607mg"/>
<dbReference type="InterPro" id="IPR050409">
    <property type="entry name" value="E3_ubiq-protein_ligase"/>
</dbReference>
<dbReference type="SUPFAM" id="SSF56204">
    <property type="entry name" value="Hect, E3 ligase catalytic domain"/>
    <property type="match status" value="1"/>
</dbReference>
<reference evidence="8 9" key="1">
    <citation type="journal article" date="2013" name="Front. Plant Sci.">
        <title>The Reference Genome of the Halophytic Plant Eutrema salsugineum.</title>
        <authorList>
            <person name="Yang R."/>
            <person name="Jarvis D.E."/>
            <person name="Chen H."/>
            <person name="Beilstein M.A."/>
            <person name="Grimwood J."/>
            <person name="Jenkins J."/>
            <person name="Shu S."/>
            <person name="Prochnik S."/>
            <person name="Xin M."/>
            <person name="Ma C."/>
            <person name="Schmutz J."/>
            <person name="Wing R.A."/>
            <person name="Mitchell-Olds T."/>
            <person name="Schumaker K.S."/>
            <person name="Wang X."/>
        </authorList>
    </citation>
    <scope>NUCLEOTIDE SEQUENCE [LARGE SCALE GENOMIC DNA]</scope>
</reference>
<dbReference type="Gene3D" id="3.30.2410.10">
    <property type="entry name" value="Hect, E3 ligase catalytic domain"/>
    <property type="match status" value="1"/>
</dbReference>
<evidence type="ECO:0000256" key="3">
    <source>
        <dbReference type="ARBA" id="ARBA00012485"/>
    </source>
</evidence>
<dbReference type="GO" id="GO:0000209">
    <property type="term" value="P:protein polyubiquitination"/>
    <property type="evidence" value="ECO:0007669"/>
    <property type="project" value="TreeGrafter"/>
</dbReference>
<keyword evidence="4" id="KW-0808">Transferase</keyword>
<dbReference type="GO" id="GO:0061630">
    <property type="term" value="F:ubiquitin protein ligase activity"/>
    <property type="evidence" value="ECO:0007669"/>
    <property type="project" value="UniProtKB-EC"/>
</dbReference>
<evidence type="ECO:0000313" key="9">
    <source>
        <dbReference type="Proteomes" id="UP000030689"/>
    </source>
</evidence>
<feature type="domain" description="HECT" evidence="7">
    <location>
        <begin position="1"/>
        <end position="82"/>
    </location>
</feature>